<dbReference type="EMBL" id="CAXAMM010028305">
    <property type="protein sequence ID" value="CAK9062545.1"/>
    <property type="molecule type" value="Genomic_DNA"/>
</dbReference>
<dbReference type="PANTHER" id="PTHR13966:SF5">
    <property type="entry name" value="ENDONUCLEASE G, MITOCHONDRIAL"/>
    <property type="match status" value="1"/>
</dbReference>
<protein>
    <submittedName>
        <fullName evidence="3">Uncharacterized protein y4fB</fullName>
    </submittedName>
</protein>
<accession>A0ABP0NFH9</accession>
<evidence type="ECO:0000313" key="4">
    <source>
        <dbReference type="Proteomes" id="UP001642464"/>
    </source>
</evidence>
<sequence length="147" mass="16623">ADEDTYHYTNAAPQHARLNQRDWLALEDYLLMNTNRDDQKLTVFTGPVFTCCDTAYRGTTLPEDFWKVAVMVHRGELLATGYLLSQKQFMDDLEFVIGEFRTYQTPITAIERMTGLKFGTLSEHDPMASTESFGFPTISGPGDIILG</sequence>
<evidence type="ECO:0000313" key="3">
    <source>
        <dbReference type="EMBL" id="CAK9062545.1"/>
    </source>
</evidence>
<feature type="non-terminal residue" evidence="3">
    <location>
        <position position="1"/>
    </location>
</feature>
<reference evidence="3 4" key="1">
    <citation type="submission" date="2024-02" db="EMBL/GenBank/DDBJ databases">
        <authorList>
            <person name="Chen Y."/>
            <person name="Shah S."/>
            <person name="Dougan E. K."/>
            <person name="Thang M."/>
            <person name="Chan C."/>
        </authorList>
    </citation>
    <scope>NUCLEOTIDE SEQUENCE [LARGE SCALE GENOMIC DNA]</scope>
</reference>
<dbReference type="PANTHER" id="PTHR13966">
    <property type="entry name" value="ENDONUCLEASE RELATED"/>
    <property type="match status" value="1"/>
</dbReference>
<name>A0ABP0NFH9_9DINO</name>
<organism evidence="3 4">
    <name type="scientific">Durusdinium trenchii</name>
    <dbReference type="NCBI Taxonomy" id="1381693"/>
    <lineage>
        <taxon>Eukaryota</taxon>
        <taxon>Sar</taxon>
        <taxon>Alveolata</taxon>
        <taxon>Dinophyceae</taxon>
        <taxon>Suessiales</taxon>
        <taxon>Symbiodiniaceae</taxon>
        <taxon>Durusdinium</taxon>
    </lineage>
</organism>
<dbReference type="InterPro" id="IPR044925">
    <property type="entry name" value="His-Me_finger_sf"/>
</dbReference>
<keyword evidence="4" id="KW-1185">Reference proteome</keyword>
<comment type="caution">
    <text evidence="3">The sequence shown here is derived from an EMBL/GenBank/DDBJ whole genome shotgun (WGS) entry which is preliminary data.</text>
</comment>
<gene>
    <name evidence="3" type="ORF">SCF082_LOCUS32566</name>
</gene>
<dbReference type="InterPro" id="IPR044929">
    <property type="entry name" value="DNA/RNA_non-sp_Endonuclease_sf"/>
</dbReference>
<dbReference type="Pfam" id="PF01223">
    <property type="entry name" value="Endonuclease_NS"/>
    <property type="match status" value="1"/>
</dbReference>
<evidence type="ECO:0000259" key="2">
    <source>
        <dbReference type="Pfam" id="PF01223"/>
    </source>
</evidence>
<dbReference type="InterPro" id="IPR001604">
    <property type="entry name" value="Endo_G_ENPP1-like_dom"/>
</dbReference>
<feature type="domain" description="DNA/RNA non-specific endonuclease/pyrophosphatase/phosphodiesterase" evidence="2">
    <location>
        <begin position="2"/>
        <end position="119"/>
    </location>
</feature>
<dbReference type="Gene3D" id="3.40.570.10">
    <property type="entry name" value="Extracellular Endonuclease, subunit A"/>
    <property type="match status" value="1"/>
</dbReference>
<evidence type="ECO:0000256" key="1">
    <source>
        <dbReference type="ARBA" id="ARBA00010052"/>
    </source>
</evidence>
<dbReference type="SUPFAM" id="SSF54060">
    <property type="entry name" value="His-Me finger endonucleases"/>
    <property type="match status" value="1"/>
</dbReference>
<dbReference type="InterPro" id="IPR040255">
    <property type="entry name" value="Non-specific_endonuclease"/>
</dbReference>
<dbReference type="Proteomes" id="UP001642464">
    <property type="component" value="Unassembled WGS sequence"/>
</dbReference>
<comment type="similarity">
    <text evidence="1">Belongs to the DNA/RNA non-specific endonuclease family.</text>
</comment>
<proteinExistence type="inferred from homology"/>